<organism evidence="17 18">
    <name type="scientific">Vibrio ichthyoenteri ATCC 700023</name>
    <dbReference type="NCBI Taxonomy" id="870968"/>
    <lineage>
        <taxon>Bacteria</taxon>
        <taxon>Pseudomonadati</taxon>
        <taxon>Pseudomonadota</taxon>
        <taxon>Gammaproteobacteria</taxon>
        <taxon>Vibrionales</taxon>
        <taxon>Vibrionaceae</taxon>
        <taxon>Vibrio</taxon>
    </lineage>
</organism>
<protein>
    <recommendedName>
        <fullName evidence="3">DNA topoisomerase</fullName>
        <ecNumber evidence="3">5.6.2.1</ecNumber>
    </recommendedName>
    <alternativeName>
        <fullName evidence="14">Omega-protein</fullName>
    </alternativeName>
    <alternativeName>
        <fullName evidence="13">Relaxing enzyme</fullName>
    </alternativeName>
    <alternativeName>
        <fullName evidence="11">Swivelase</fullName>
    </alternativeName>
    <alternativeName>
        <fullName evidence="12">Untwisting enzyme</fullName>
    </alternativeName>
</protein>
<dbReference type="InterPro" id="IPR006171">
    <property type="entry name" value="TOPRIM_dom"/>
</dbReference>
<evidence type="ECO:0000256" key="8">
    <source>
        <dbReference type="ARBA" id="ARBA00023029"/>
    </source>
</evidence>
<evidence type="ECO:0000256" key="6">
    <source>
        <dbReference type="ARBA" id="ARBA00022771"/>
    </source>
</evidence>
<evidence type="ECO:0000256" key="2">
    <source>
        <dbReference type="ARBA" id="ARBA00009446"/>
    </source>
</evidence>
<keyword evidence="10 17" id="KW-0413">Isomerase</keyword>
<evidence type="ECO:0000256" key="12">
    <source>
        <dbReference type="ARBA" id="ARBA00031985"/>
    </source>
</evidence>
<keyword evidence="8" id="KW-0799">Topoisomerase</keyword>
<evidence type="ECO:0000259" key="16">
    <source>
        <dbReference type="PROSITE" id="PS52039"/>
    </source>
</evidence>
<dbReference type="SMART" id="SM00436">
    <property type="entry name" value="TOP1Bc"/>
    <property type="match status" value="1"/>
</dbReference>
<dbReference type="GO" id="GO:0006310">
    <property type="term" value="P:DNA recombination"/>
    <property type="evidence" value="ECO:0007669"/>
    <property type="project" value="TreeGrafter"/>
</dbReference>
<evidence type="ECO:0000256" key="9">
    <source>
        <dbReference type="ARBA" id="ARBA00023125"/>
    </source>
</evidence>
<dbReference type="EMBL" id="AFWF01000294">
    <property type="protein sequence ID" value="EGU31294.1"/>
    <property type="molecule type" value="Genomic_DNA"/>
</dbReference>
<comment type="caution">
    <text evidence="17">The sequence shown here is derived from an EMBL/GenBank/DDBJ whole genome shotgun (WGS) entry which is preliminary data.</text>
</comment>
<dbReference type="InterPro" id="IPR013826">
    <property type="entry name" value="Topo_IA_cen_sub3"/>
</dbReference>
<dbReference type="InterPro" id="IPR000380">
    <property type="entry name" value="Topo_IA"/>
</dbReference>
<name>F9S7J8_9VIBR</name>
<dbReference type="Gene3D" id="1.10.460.10">
    <property type="entry name" value="Topoisomerase I, domain 2"/>
    <property type="match status" value="1"/>
</dbReference>
<evidence type="ECO:0000256" key="11">
    <source>
        <dbReference type="ARBA" id="ARBA00030003"/>
    </source>
</evidence>
<keyword evidence="4" id="KW-0479">Metal-binding</keyword>
<keyword evidence="9" id="KW-0238">DNA-binding</keyword>
<dbReference type="InterPro" id="IPR023405">
    <property type="entry name" value="Topo_IA_core_domain"/>
</dbReference>
<dbReference type="InterPro" id="IPR013824">
    <property type="entry name" value="Topo_IA_cen_sub1"/>
</dbReference>
<dbReference type="Gene3D" id="3.40.50.140">
    <property type="match status" value="1"/>
</dbReference>
<dbReference type="InterPro" id="IPR003601">
    <property type="entry name" value="Topo_IA_2"/>
</dbReference>
<dbReference type="GO" id="GO:0043597">
    <property type="term" value="C:cytoplasmic replication fork"/>
    <property type="evidence" value="ECO:0007669"/>
    <property type="project" value="TreeGrafter"/>
</dbReference>
<dbReference type="RefSeq" id="WP_006714456.1">
    <property type="nucleotide sequence ID" value="NZ_AFWF01000294.1"/>
</dbReference>
<dbReference type="CDD" id="cd03362">
    <property type="entry name" value="TOPRIM_TopoIA_TopoIII"/>
    <property type="match status" value="1"/>
</dbReference>
<dbReference type="EC" id="5.6.2.1" evidence="3"/>
<evidence type="ECO:0000256" key="4">
    <source>
        <dbReference type="ARBA" id="ARBA00022723"/>
    </source>
</evidence>
<sequence>MRLFIAEKPTLATAIFEGLGGNPKTERKEGYFQKGSDIVTWCVGHLLELCAPDNQWQLEYLPIKSQFPPKLQPIEKTKKQFNIVAKLIKQADEIVNAGDPDEEGNLLVDEVLTYTNNTKPVKRLLIADVNLEPVKQALANMQPNENFHHWTLSALARSIGDQLYGFNMSQAYTLKAREIGYSGTLSIGRVQTVVLGMVNERTLANQNHQESFFYNVFAHFEQYGANFKAQYLPTDNNNIDDQHRLIVESEASQIAKQSCQQSALIIVSETKPAQAAPPRPYDLSSIQQLCARKWGYTASETLEICQSLYETHKLLSYPRTDNRFLGDSHFDQRQDILNFIVGTMPELQTAINGVDTSRKHGAFNPAKIEAHHAIVPTKSGAGVTLTQKERNVYELVAISFIGLFYPPSIRDKTNVIFELIDSKHQFRANQTVLKSSGWESLYKGDIEEDKPIEGTDLTTLSTGQSLTVTNTHVDKGKTKPAKYHVESTLLASMKKAGKLIQNPELRKEFEAKDKGDRDNCGSIGTEATRADILNKLRSRVDLVQLTKMKGYKEDVWVTTKLGQEFIAMLPPEFVAPDISAIWSQQQTAIRSGEMTVPQFLTNLDRFIEEHVQKVKNEGVKIHVESHPCPSCVDGRITKRNGSNGLFWACNGYPECKTSFPDKAGKPDTTPKAAQVLSEHNCPDCTKPLIRRASKVKRGQKRKFFYGCSGYPTCKASYPEKNGKPVFD</sequence>
<dbReference type="Pfam" id="PF01751">
    <property type="entry name" value="Toprim"/>
    <property type="match status" value="1"/>
</dbReference>
<dbReference type="PANTHER" id="PTHR11390:SF21">
    <property type="entry name" value="DNA TOPOISOMERASE 3-ALPHA"/>
    <property type="match status" value="1"/>
</dbReference>
<dbReference type="SMART" id="SM00493">
    <property type="entry name" value="TOPRIM"/>
    <property type="match status" value="1"/>
</dbReference>
<dbReference type="SUPFAM" id="SSF57783">
    <property type="entry name" value="Zinc beta-ribbon"/>
    <property type="match status" value="1"/>
</dbReference>
<dbReference type="InterPro" id="IPR034144">
    <property type="entry name" value="TOPRIM_TopoIII"/>
</dbReference>
<dbReference type="PROSITE" id="PS52039">
    <property type="entry name" value="TOPO_IA_2"/>
    <property type="match status" value="1"/>
</dbReference>
<dbReference type="InterPro" id="IPR013497">
    <property type="entry name" value="Topo_IA_cen"/>
</dbReference>
<dbReference type="OrthoDB" id="9803554at2"/>
<comment type="similarity">
    <text evidence="2">Belongs to the type IA topoisomerase family.</text>
</comment>
<accession>F9S7J8</accession>
<dbReference type="GO" id="GO:0008270">
    <property type="term" value="F:zinc ion binding"/>
    <property type="evidence" value="ECO:0007669"/>
    <property type="project" value="UniProtKB-KW"/>
</dbReference>
<keyword evidence="6" id="KW-0863">Zinc-finger</keyword>
<dbReference type="InterPro" id="IPR013498">
    <property type="entry name" value="Topo_IA_Znf"/>
</dbReference>
<dbReference type="GO" id="GO:0006281">
    <property type="term" value="P:DNA repair"/>
    <property type="evidence" value="ECO:0007669"/>
    <property type="project" value="TreeGrafter"/>
</dbReference>
<dbReference type="Pfam" id="PF01131">
    <property type="entry name" value="Topoisom_bac"/>
    <property type="match status" value="1"/>
</dbReference>
<feature type="domain" description="Topo IA-type catalytic" evidence="16">
    <location>
        <begin position="147"/>
        <end position="612"/>
    </location>
</feature>
<evidence type="ECO:0000259" key="15">
    <source>
        <dbReference type="PROSITE" id="PS50880"/>
    </source>
</evidence>
<keyword evidence="18" id="KW-1185">Reference proteome</keyword>
<evidence type="ECO:0000256" key="5">
    <source>
        <dbReference type="ARBA" id="ARBA00022737"/>
    </source>
</evidence>
<dbReference type="PROSITE" id="PS00396">
    <property type="entry name" value="TOPO_IA_1"/>
    <property type="match status" value="1"/>
</dbReference>
<reference evidence="17 18" key="1">
    <citation type="journal article" date="2012" name="Int. J. Syst. Evol. Microbiol.">
        <title>Vibrio caribbeanicus sp. nov., isolated from the marine sponge Scleritoderma cyanea.</title>
        <authorList>
            <person name="Hoffmann M."/>
            <person name="Monday S.R."/>
            <person name="Allard M.W."/>
            <person name="Strain E.A."/>
            <person name="Whittaker P."/>
            <person name="Naum M."/>
            <person name="McCarthy P.J."/>
            <person name="Lopez J.V."/>
            <person name="Fischer M."/>
            <person name="Brown E.W."/>
        </authorList>
    </citation>
    <scope>NUCLEOTIDE SEQUENCE [LARGE SCALE GENOMIC DNA]</scope>
    <source>
        <strain evidence="17 18">ATCC 700023</strain>
    </source>
</reference>
<keyword evidence="5" id="KW-0677">Repeat</keyword>
<dbReference type="GO" id="GO:0003917">
    <property type="term" value="F:DNA topoisomerase type I (single strand cut, ATP-independent) activity"/>
    <property type="evidence" value="ECO:0007669"/>
    <property type="project" value="UniProtKB-EC"/>
</dbReference>
<evidence type="ECO:0000256" key="14">
    <source>
        <dbReference type="ARBA" id="ARBA00032877"/>
    </source>
</evidence>
<evidence type="ECO:0000256" key="13">
    <source>
        <dbReference type="ARBA" id="ARBA00032235"/>
    </source>
</evidence>
<dbReference type="PRINTS" id="PR00417">
    <property type="entry name" value="PRTPISMRASEI"/>
</dbReference>
<evidence type="ECO:0000256" key="10">
    <source>
        <dbReference type="ARBA" id="ARBA00023235"/>
    </source>
</evidence>
<dbReference type="Gene3D" id="1.10.290.10">
    <property type="entry name" value="Topoisomerase I, domain 4"/>
    <property type="match status" value="1"/>
</dbReference>
<proteinExistence type="inferred from homology"/>
<dbReference type="PROSITE" id="PS50880">
    <property type="entry name" value="TOPRIM"/>
    <property type="match status" value="1"/>
</dbReference>
<dbReference type="InterPro" id="IPR023406">
    <property type="entry name" value="Topo_IA_AS"/>
</dbReference>
<gene>
    <name evidence="17" type="ORF">VII00023_22964</name>
</gene>
<dbReference type="Proteomes" id="UP000004605">
    <property type="component" value="Unassembled WGS sequence"/>
</dbReference>
<feature type="domain" description="Toprim" evidence="15">
    <location>
        <begin position="1"/>
        <end position="130"/>
    </location>
</feature>
<dbReference type="SUPFAM" id="SSF56712">
    <property type="entry name" value="Prokaryotic type I DNA topoisomerase"/>
    <property type="match status" value="1"/>
</dbReference>
<dbReference type="Gene3D" id="2.70.20.10">
    <property type="entry name" value="Topoisomerase I, domain 3"/>
    <property type="match status" value="1"/>
</dbReference>
<evidence type="ECO:0000256" key="3">
    <source>
        <dbReference type="ARBA" id="ARBA00012891"/>
    </source>
</evidence>
<dbReference type="Gene3D" id="3.30.65.10">
    <property type="entry name" value="Bacterial Topoisomerase I, domain 1"/>
    <property type="match status" value="2"/>
</dbReference>
<dbReference type="SMART" id="SM00437">
    <property type="entry name" value="TOP1Ac"/>
    <property type="match status" value="1"/>
</dbReference>
<comment type="catalytic activity">
    <reaction evidence="1">
        <text>ATP-independent breakage of single-stranded DNA, followed by passage and rejoining.</text>
        <dbReference type="EC" id="5.6.2.1"/>
    </reaction>
</comment>
<dbReference type="AlphaFoldDB" id="F9S7J8"/>
<evidence type="ECO:0000256" key="7">
    <source>
        <dbReference type="ARBA" id="ARBA00022833"/>
    </source>
</evidence>
<evidence type="ECO:0000256" key="1">
    <source>
        <dbReference type="ARBA" id="ARBA00000213"/>
    </source>
</evidence>
<evidence type="ECO:0000313" key="17">
    <source>
        <dbReference type="EMBL" id="EGU31294.1"/>
    </source>
</evidence>
<dbReference type="GO" id="GO:0006265">
    <property type="term" value="P:DNA topological change"/>
    <property type="evidence" value="ECO:0007669"/>
    <property type="project" value="InterPro"/>
</dbReference>
<dbReference type="GO" id="GO:0003677">
    <property type="term" value="F:DNA binding"/>
    <property type="evidence" value="ECO:0007669"/>
    <property type="project" value="UniProtKB-KW"/>
</dbReference>
<dbReference type="PANTHER" id="PTHR11390">
    <property type="entry name" value="PROKARYOTIC DNA TOPOISOMERASE"/>
    <property type="match status" value="1"/>
</dbReference>
<dbReference type="Pfam" id="PF01396">
    <property type="entry name" value="Zn_ribbon_Top1"/>
    <property type="match status" value="2"/>
</dbReference>
<evidence type="ECO:0000313" key="18">
    <source>
        <dbReference type="Proteomes" id="UP000004605"/>
    </source>
</evidence>
<dbReference type="InterPro" id="IPR013825">
    <property type="entry name" value="Topo_IA_cen_sub2"/>
</dbReference>
<dbReference type="InterPro" id="IPR003602">
    <property type="entry name" value="Topo_IA_DNA-bd_dom"/>
</dbReference>
<keyword evidence="7" id="KW-0862">Zinc</keyword>